<dbReference type="GO" id="GO:0016020">
    <property type="term" value="C:membrane"/>
    <property type="evidence" value="ECO:0007669"/>
    <property type="project" value="UniProtKB-SubCell"/>
</dbReference>
<evidence type="ECO:0000313" key="5">
    <source>
        <dbReference type="Proteomes" id="UP001634394"/>
    </source>
</evidence>
<dbReference type="PANTHER" id="PTHR15036">
    <property type="entry name" value="PIKACHURIN-LIKE PROTEIN"/>
    <property type="match status" value="1"/>
</dbReference>
<evidence type="ECO:0000256" key="1">
    <source>
        <dbReference type="PROSITE-ProRule" id="PRU00122"/>
    </source>
</evidence>
<dbReference type="CDD" id="cd00110">
    <property type="entry name" value="LamG"/>
    <property type="match status" value="1"/>
</dbReference>
<dbReference type="AlphaFoldDB" id="A0ABD3V0C3"/>
<protein>
    <recommendedName>
        <fullName evidence="3">Laminin G domain-containing protein</fullName>
    </recommendedName>
</protein>
<evidence type="ECO:0000256" key="2">
    <source>
        <dbReference type="SAM" id="SignalP"/>
    </source>
</evidence>
<dbReference type="Proteomes" id="UP001634394">
    <property type="component" value="Unassembled WGS sequence"/>
</dbReference>
<feature type="non-terminal residue" evidence="4">
    <location>
        <position position="1101"/>
    </location>
</feature>
<evidence type="ECO:0000313" key="4">
    <source>
        <dbReference type="EMBL" id="KAL3854446.1"/>
    </source>
</evidence>
<dbReference type="PROSITE" id="PS50025">
    <property type="entry name" value="LAM_G_DOMAIN"/>
    <property type="match status" value="1"/>
</dbReference>
<organism evidence="4 5">
    <name type="scientific">Sinanodonta woodiana</name>
    <name type="common">Chinese pond mussel</name>
    <name type="synonym">Anodonta woodiana</name>
    <dbReference type="NCBI Taxonomy" id="1069815"/>
    <lineage>
        <taxon>Eukaryota</taxon>
        <taxon>Metazoa</taxon>
        <taxon>Spiralia</taxon>
        <taxon>Lophotrochozoa</taxon>
        <taxon>Mollusca</taxon>
        <taxon>Bivalvia</taxon>
        <taxon>Autobranchia</taxon>
        <taxon>Heteroconchia</taxon>
        <taxon>Palaeoheterodonta</taxon>
        <taxon>Unionida</taxon>
        <taxon>Unionoidea</taxon>
        <taxon>Unionidae</taxon>
        <taxon>Unioninae</taxon>
        <taxon>Sinanodonta</taxon>
    </lineage>
</organism>
<feature type="chain" id="PRO_5044819101" description="Laminin G domain-containing protein" evidence="2">
    <location>
        <begin position="29"/>
        <end position="1101"/>
    </location>
</feature>
<dbReference type="InterPro" id="IPR050372">
    <property type="entry name" value="Neurexin-related_CASP"/>
</dbReference>
<dbReference type="SMART" id="SM00282">
    <property type="entry name" value="LamG"/>
    <property type="match status" value="1"/>
</dbReference>
<comment type="caution">
    <text evidence="4">The sequence shown here is derived from an EMBL/GenBank/DDBJ whole genome shotgun (WGS) entry which is preliminary data.</text>
</comment>
<dbReference type="InterPro" id="IPR013320">
    <property type="entry name" value="ConA-like_dom_sf"/>
</dbReference>
<dbReference type="SUPFAM" id="SSF49899">
    <property type="entry name" value="Concanavalin A-like lectins/glucanases"/>
    <property type="match status" value="5"/>
</dbReference>
<accession>A0ABD3V0C3</accession>
<keyword evidence="2" id="KW-0732">Signal</keyword>
<keyword evidence="5" id="KW-1185">Reference proteome</keyword>
<feature type="domain" description="Laminin G" evidence="3">
    <location>
        <begin position="28"/>
        <end position="229"/>
    </location>
</feature>
<proteinExistence type="predicted"/>
<evidence type="ECO:0000259" key="3">
    <source>
        <dbReference type="PROSITE" id="PS50025"/>
    </source>
</evidence>
<dbReference type="EMBL" id="JBJQND010000014">
    <property type="protein sequence ID" value="KAL3854446.1"/>
    <property type="molecule type" value="Genomic_DNA"/>
</dbReference>
<dbReference type="Pfam" id="PF13385">
    <property type="entry name" value="Laminin_G_3"/>
    <property type="match status" value="3"/>
</dbReference>
<dbReference type="InterPro" id="IPR001791">
    <property type="entry name" value="Laminin_G"/>
</dbReference>
<dbReference type="Pfam" id="PF02210">
    <property type="entry name" value="Laminin_G_2"/>
    <property type="match status" value="1"/>
</dbReference>
<dbReference type="PANTHER" id="PTHR15036:SF85">
    <property type="entry name" value="SP2353, ISOFORM A"/>
    <property type="match status" value="1"/>
</dbReference>
<gene>
    <name evidence="4" type="ORF">ACJMK2_013714</name>
</gene>
<dbReference type="Gene3D" id="2.60.120.200">
    <property type="match status" value="5"/>
</dbReference>
<sequence>MKRHKMGLILPLHLYIILLFLVFQTAYALRFTGAPKTYAKFPKWNACVNATFSFEFKTTQTDGLLMYTDDNGTYDYVEVLLKDGRVRLRMNIVDGKEGSIEIFLASRLNDNRWHRVEIQRNRMETILIVDGISDSRVAFGSDFSFGEISKNNFVFFGGLPDYYYNLDQTKLQQLSLPSSYFEKRFAGEIRNVIYGNCTCIPVRGEMIEGNSVDKFPQEACETDNRCGICLCLSRDDGPGCRCVGLQCAEATVTHYHLPMDTINGETLENPSGLDTRVIGQPQTGLGVMLNSLTIEGKTQWIKVSGPGHRTECFGDLDLCPLGYTLSMWLKFENVRNFNGVYLSNGGHSSQSHGVAMLYKKGTLEFVFRKKDGKEWKVKARDVLPKRWYHVTATWLLDDGLSLYLNGKLMDKLKFPVNRAKASSDFLFNDFYIGRANDNSGSRDLGTLVIDEFHFWSTHKNEKQVRDEGAVYRYYLSMDTLNGRKLEAANLIPNVTGNVQLVPGKVGNGLGLFGRNQYVDLGSFTDSCIGNVSMCMFGFTVSFWAKFVTLENNAFYVASGQTGFTVFSYGSRLYADVQSGDRQYQTSVNGVEKGRWYFVEVTWARNDGLSIYLDLELKAFQSVSTHVQKDDRTYDNFYIGRANTPMISERYANFVVDDFEVFNADRKTLLFLDYIQRGRPTRNYFELDQMSGTRIIHPSMVIETFGNPSLVSGKIGKSLFLDGRNQYADFGEHAHNCFGNLDNCPHGMMTALWFNPKSPEDGMQYLSSGHNGLNVIYRNGKFKVTAETSTRKWIVETTNIKQNKWNYLEISLDPGKGLRVYSDNQLIAENNKSEGKQAVVSDSTISDRFFLGRGNGVVDGNVSKSGAAIYDEMEYWYGTRDFLLAFGYIERGRPLHYIIGMDKIRGSQLEHPSLTIEVFGNPVSVPGKIGKAITFNGPDQYINLGDHHDKCLGNLKKCPHGITISVWIKFNTENNMYILSTGQDGIRVFYRNGYIYVTLETMEKSWRASAQSPRIREWHYLEISWHPEFGLNIYIDNKLKEHSNFRNVPPSPDGRAKMFYIGRPNEGDTAGERFDYSRMSVDEMEIWYGRREELLAFDYIVR</sequence>
<feature type="signal peptide" evidence="2">
    <location>
        <begin position="1"/>
        <end position="28"/>
    </location>
</feature>
<name>A0ABD3V0C3_SINWO</name>
<comment type="caution">
    <text evidence="1">Lacks conserved residue(s) required for the propagation of feature annotation.</text>
</comment>
<reference evidence="4 5" key="1">
    <citation type="submission" date="2024-11" db="EMBL/GenBank/DDBJ databases">
        <title>Chromosome-level genome assembly of the freshwater bivalve Anodonta woodiana.</title>
        <authorList>
            <person name="Chen X."/>
        </authorList>
    </citation>
    <scope>NUCLEOTIDE SEQUENCE [LARGE SCALE GENOMIC DNA]</scope>
    <source>
        <strain evidence="4">MN2024</strain>
        <tissue evidence="4">Gills</tissue>
    </source>
</reference>